<name>A0A3B1AN34_9ZZZZ</name>
<proteinExistence type="predicted"/>
<keyword evidence="2" id="KW-0449">Lipoprotein</keyword>
<evidence type="ECO:0000313" key="2">
    <source>
        <dbReference type="EMBL" id="VAX01373.1"/>
    </source>
</evidence>
<organism evidence="2">
    <name type="scientific">hydrothermal vent metagenome</name>
    <dbReference type="NCBI Taxonomy" id="652676"/>
    <lineage>
        <taxon>unclassified sequences</taxon>
        <taxon>metagenomes</taxon>
        <taxon>ecological metagenomes</taxon>
    </lineage>
</organism>
<dbReference type="Pfam" id="PF04366">
    <property type="entry name" value="Ysc84"/>
    <property type="match status" value="1"/>
</dbReference>
<protein>
    <submittedName>
        <fullName evidence="2">Uncharacterized lipoprotein Bmul_4930</fullName>
    </submittedName>
</protein>
<accession>A0A3B1AN34</accession>
<dbReference type="EMBL" id="UOFU01000228">
    <property type="protein sequence ID" value="VAX01373.1"/>
    <property type="molecule type" value="Genomic_DNA"/>
</dbReference>
<feature type="domain" description="Ysc84 actin-binding" evidence="1">
    <location>
        <begin position="99"/>
        <end position="182"/>
    </location>
</feature>
<sequence length="186" mass="19585">MTHRPLFFSGFLTTLLLLTFVGGTSDAQAASAQEIDIKVNDALKRFKKTVGGASEFLDSAKGVLVFPEVIKAGIGIGGEYGEGALLVGGKTVDYYNTAAASIGFQLGAQMKTVVIVFLQKNALDRFRNSDGWEAGVDGSVAFVTLGAGAGIDSTSLNKPIVGFVFGNKGLMYNLTLEGSKYSRLDK</sequence>
<reference evidence="2" key="1">
    <citation type="submission" date="2018-06" db="EMBL/GenBank/DDBJ databases">
        <authorList>
            <person name="Zhirakovskaya E."/>
        </authorList>
    </citation>
    <scope>NUCLEOTIDE SEQUENCE</scope>
</reference>
<evidence type="ECO:0000259" key="1">
    <source>
        <dbReference type="Pfam" id="PF04366"/>
    </source>
</evidence>
<dbReference type="AlphaFoldDB" id="A0A3B1AN34"/>
<gene>
    <name evidence="2" type="ORF">MNBD_GAMMA20-839</name>
</gene>
<dbReference type="InterPro" id="IPR007461">
    <property type="entry name" value="Ysc84_actin-binding"/>
</dbReference>